<feature type="region of interest" description="Disordered" evidence="1">
    <location>
        <begin position="108"/>
        <end position="178"/>
    </location>
</feature>
<name>A0A4D9DKE8_9SAUR</name>
<evidence type="ECO:0000313" key="3">
    <source>
        <dbReference type="Proteomes" id="UP000297703"/>
    </source>
</evidence>
<accession>A0A4D9DKE8</accession>
<dbReference type="EMBL" id="QXTE01000565">
    <property type="protein sequence ID" value="TFJ96891.1"/>
    <property type="molecule type" value="Genomic_DNA"/>
</dbReference>
<evidence type="ECO:0000256" key="1">
    <source>
        <dbReference type="SAM" id="MobiDB-lite"/>
    </source>
</evidence>
<keyword evidence="3" id="KW-1185">Reference proteome</keyword>
<protein>
    <submittedName>
        <fullName evidence="2">F-box/LRR-repeat protein 3</fullName>
    </submittedName>
</protein>
<proteinExistence type="predicted"/>
<comment type="caution">
    <text evidence="2">The sequence shown here is derived from an EMBL/GenBank/DDBJ whole genome shotgun (WGS) entry which is preliminary data.</text>
</comment>
<dbReference type="Proteomes" id="UP000297703">
    <property type="component" value="Unassembled WGS sequence"/>
</dbReference>
<organism evidence="2 3">
    <name type="scientific">Platysternon megacephalum</name>
    <name type="common">big-headed turtle</name>
    <dbReference type="NCBI Taxonomy" id="55544"/>
    <lineage>
        <taxon>Eukaryota</taxon>
        <taxon>Metazoa</taxon>
        <taxon>Chordata</taxon>
        <taxon>Craniata</taxon>
        <taxon>Vertebrata</taxon>
        <taxon>Euteleostomi</taxon>
        <taxon>Archelosauria</taxon>
        <taxon>Testudinata</taxon>
        <taxon>Testudines</taxon>
        <taxon>Cryptodira</taxon>
        <taxon>Durocryptodira</taxon>
        <taxon>Testudinoidea</taxon>
        <taxon>Platysternidae</taxon>
        <taxon>Platysternon</taxon>
    </lineage>
</organism>
<reference evidence="2 3" key="1">
    <citation type="submission" date="2019-04" db="EMBL/GenBank/DDBJ databases">
        <title>Draft genome of the big-headed turtle Platysternon megacephalum.</title>
        <authorList>
            <person name="Gong S."/>
        </authorList>
    </citation>
    <scope>NUCLEOTIDE SEQUENCE [LARGE SCALE GENOMIC DNA]</scope>
    <source>
        <strain evidence="2">DO16091913</strain>
        <tissue evidence="2">Muscle</tissue>
    </source>
</reference>
<evidence type="ECO:0000313" key="2">
    <source>
        <dbReference type="EMBL" id="TFJ96891.1"/>
    </source>
</evidence>
<sequence>MQATKGKGGNAPDWPICAVDVVISKALFRNRNTCFCPHRACGPQLTGAVRAANPGSTEDWEMCLRGCLQWQGEVRGSSWSSLWCRHWRSSPGNMILAQVWVPPVTSPSPHAWADELQTPEGRNRPRGDDSPGPMPPQPPAGPQTPGLRAERTTGHWPWVPNRSSPSPSPSPGGTGLSR</sequence>
<gene>
    <name evidence="2" type="ORF">DR999_PMT21301</name>
</gene>
<dbReference type="AlphaFoldDB" id="A0A4D9DKE8"/>
<reference evidence="2 3" key="2">
    <citation type="submission" date="2019-04" db="EMBL/GenBank/DDBJ databases">
        <title>The genome sequence of big-headed turtle.</title>
        <authorList>
            <person name="Gong S."/>
        </authorList>
    </citation>
    <scope>NUCLEOTIDE SEQUENCE [LARGE SCALE GENOMIC DNA]</scope>
    <source>
        <strain evidence="2">DO16091913</strain>
        <tissue evidence="2">Muscle</tissue>
    </source>
</reference>
<feature type="compositionally biased region" description="Pro residues" evidence="1">
    <location>
        <begin position="132"/>
        <end position="142"/>
    </location>
</feature>